<evidence type="ECO:0000256" key="4">
    <source>
        <dbReference type="ARBA" id="ARBA00022777"/>
    </source>
</evidence>
<comment type="similarity">
    <text evidence="1">Belongs to the methylthioribose kinase family.</text>
</comment>
<evidence type="ECO:0000256" key="5">
    <source>
        <dbReference type="ARBA" id="ARBA00022840"/>
    </source>
</evidence>
<accession>A0A6N7YFX6</accession>
<dbReference type="Proteomes" id="UP000433359">
    <property type="component" value="Unassembled WGS sequence"/>
</dbReference>
<name>A0A6N7YFX6_9FIRM</name>
<dbReference type="SUPFAM" id="SSF56112">
    <property type="entry name" value="Protein kinase-like (PK-like)"/>
    <property type="match status" value="1"/>
</dbReference>
<evidence type="ECO:0000256" key="1">
    <source>
        <dbReference type="ARBA" id="ARBA00010165"/>
    </source>
</evidence>
<dbReference type="Gene3D" id="3.30.200.20">
    <property type="entry name" value="Phosphorylase Kinase, domain 1"/>
    <property type="match status" value="1"/>
</dbReference>
<organism evidence="6 7">
    <name type="scientific">Anaerobutyricum soehngenii</name>
    <dbReference type="NCBI Taxonomy" id="105843"/>
    <lineage>
        <taxon>Bacteria</taxon>
        <taxon>Bacillati</taxon>
        <taxon>Bacillota</taxon>
        <taxon>Clostridia</taxon>
        <taxon>Lachnospirales</taxon>
        <taxon>Lachnospiraceae</taxon>
        <taxon>Anaerobutyricum</taxon>
    </lineage>
</organism>
<keyword evidence="3" id="KW-0547">Nucleotide-binding</keyword>
<dbReference type="PANTHER" id="PTHR34273:SF2">
    <property type="entry name" value="METHYLTHIORIBOSE KINASE"/>
    <property type="match status" value="1"/>
</dbReference>
<comment type="caution">
    <text evidence="6">The sequence shown here is derived from an EMBL/GenBank/DDBJ whole genome shotgun (WGS) entry which is preliminary data.</text>
</comment>
<gene>
    <name evidence="6" type="ORF">FYJ25_02830</name>
</gene>
<dbReference type="PANTHER" id="PTHR34273">
    <property type="entry name" value="METHYLTHIORIBOSE KINASE"/>
    <property type="match status" value="1"/>
</dbReference>
<reference evidence="6 7" key="1">
    <citation type="submission" date="2019-08" db="EMBL/GenBank/DDBJ databases">
        <title>In-depth cultivation of the pig gut microbiome towards novel bacterial diversity and tailored functional studies.</title>
        <authorList>
            <person name="Wylensek D."/>
            <person name="Hitch T.C.A."/>
            <person name="Clavel T."/>
        </authorList>
    </citation>
    <scope>NUCLEOTIDE SEQUENCE [LARGE SCALE GENOMIC DNA]</scope>
    <source>
        <strain evidence="6 7">BSM-383-APC-4H</strain>
    </source>
</reference>
<evidence type="ECO:0000313" key="6">
    <source>
        <dbReference type="EMBL" id="MSU81320.1"/>
    </source>
</evidence>
<dbReference type="RefSeq" id="WP_154580485.1">
    <property type="nucleotide sequence ID" value="NZ_VULP01000003.1"/>
</dbReference>
<keyword evidence="2" id="KW-0808">Transferase</keyword>
<keyword evidence="4" id="KW-0418">Kinase</keyword>
<evidence type="ECO:0000256" key="2">
    <source>
        <dbReference type="ARBA" id="ARBA00022679"/>
    </source>
</evidence>
<proteinExistence type="inferred from homology"/>
<sequence>MPELDYSSPLTISVVGDGDVEDDGDGYLNFIFRVSDGVKKIIVKQGRTTGRIEGFTNLSTERTRLEYESMKIREAIVPEYIPKIYLYDEDNQIFITEDVSLL</sequence>
<evidence type="ECO:0000313" key="7">
    <source>
        <dbReference type="Proteomes" id="UP000433359"/>
    </source>
</evidence>
<keyword evidence="5" id="KW-0067">ATP-binding</keyword>
<dbReference type="AlphaFoldDB" id="A0A6N7YFX6"/>
<dbReference type="GO" id="GO:0005524">
    <property type="term" value="F:ATP binding"/>
    <property type="evidence" value="ECO:0007669"/>
    <property type="project" value="UniProtKB-KW"/>
</dbReference>
<dbReference type="InterPro" id="IPR011009">
    <property type="entry name" value="Kinase-like_dom_sf"/>
</dbReference>
<evidence type="ECO:0000256" key="3">
    <source>
        <dbReference type="ARBA" id="ARBA00022741"/>
    </source>
</evidence>
<dbReference type="EMBL" id="VULP01000003">
    <property type="protein sequence ID" value="MSU81320.1"/>
    <property type="molecule type" value="Genomic_DNA"/>
</dbReference>
<protein>
    <submittedName>
        <fullName evidence="6">Uncharacterized protein</fullName>
    </submittedName>
</protein>
<dbReference type="GO" id="GO:0016301">
    <property type="term" value="F:kinase activity"/>
    <property type="evidence" value="ECO:0007669"/>
    <property type="project" value="UniProtKB-KW"/>
</dbReference>